<name>A0AA39M5M6_9AGAR</name>
<evidence type="ECO:0000256" key="1">
    <source>
        <dbReference type="SAM" id="MobiDB-lite"/>
    </source>
</evidence>
<reference evidence="2" key="1">
    <citation type="submission" date="2023-06" db="EMBL/GenBank/DDBJ databases">
        <authorList>
            <consortium name="Lawrence Berkeley National Laboratory"/>
            <person name="Ahrendt S."/>
            <person name="Sahu N."/>
            <person name="Indic B."/>
            <person name="Wong-Bajracharya J."/>
            <person name="Merenyi Z."/>
            <person name="Ke H.-M."/>
            <person name="Monk M."/>
            <person name="Kocsube S."/>
            <person name="Drula E."/>
            <person name="Lipzen A."/>
            <person name="Balint B."/>
            <person name="Henrissat B."/>
            <person name="Andreopoulos B."/>
            <person name="Martin F.M."/>
            <person name="Harder C.B."/>
            <person name="Rigling D."/>
            <person name="Ford K.L."/>
            <person name="Foster G.D."/>
            <person name="Pangilinan J."/>
            <person name="Papanicolaou A."/>
            <person name="Barry K."/>
            <person name="LaButti K."/>
            <person name="Viragh M."/>
            <person name="Koriabine M."/>
            <person name="Yan M."/>
            <person name="Riley R."/>
            <person name="Champramary S."/>
            <person name="Plett K.L."/>
            <person name="Tsai I.J."/>
            <person name="Slot J."/>
            <person name="Sipos G."/>
            <person name="Plett J."/>
            <person name="Nagy L.G."/>
            <person name="Grigoriev I.V."/>
        </authorList>
    </citation>
    <scope>NUCLEOTIDE SEQUENCE</scope>
    <source>
        <strain evidence="2">FPL87.14</strain>
    </source>
</reference>
<evidence type="ECO:0000313" key="2">
    <source>
        <dbReference type="EMBL" id="KAK0421668.1"/>
    </source>
</evidence>
<proteinExistence type="predicted"/>
<evidence type="ECO:0000313" key="3">
    <source>
        <dbReference type="Proteomes" id="UP001175226"/>
    </source>
</evidence>
<comment type="caution">
    <text evidence="2">The sequence shown here is derived from an EMBL/GenBank/DDBJ whole genome shotgun (WGS) entry which is preliminary data.</text>
</comment>
<keyword evidence="3" id="KW-1185">Reference proteome</keyword>
<gene>
    <name evidence="2" type="ORF">EV421DRAFT_1874011</name>
</gene>
<dbReference type="Proteomes" id="UP001175226">
    <property type="component" value="Unassembled WGS sequence"/>
</dbReference>
<feature type="region of interest" description="Disordered" evidence="1">
    <location>
        <begin position="308"/>
        <end position="344"/>
    </location>
</feature>
<sequence length="372" mass="41104">MSTEASISACPSLSRFNFFKSTTHKPIDTVEVSALQTLSHALFVETKPLYRPSLVAAYSDLFEVYSNLYRFFFQSFAKTKIIGTLVSTINLVVEIGTKYHRIISDVAEDLSAILGFSDTQRFILDPQLPPRYLANSQNLVSDISHLHLHVRGIVKAFNKRDLLTLVAGRTGRMVSYLCLAVGGALGAAQYILPGQFKGFLPASIASVVPRPLLYGVSTFLMRLQTAFATLHQQLYLFVAARMELAHQLKRLPSILSLEPTTSRADRISDMKCLVDNFCIIYNSGFDDLCALNEKIAVAATEEGLPLYPTTFSSPGNQDQTERLTGSFPRTPISDHDDTISTTSDDLDHQSVDFGLLNANPELLSEMSPLLPK</sequence>
<accession>A0AA39M5M6</accession>
<dbReference type="EMBL" id="JAUEPT010000379">
    <property type="protein sequence ID" value="KAK0421668.1"/>
    <property type="molecule type" value="Genomic_DNA"/>
</dbReference>
<protein>
    <submittedName>
        <fullName evidence="2">Uncharacterized protein</fullName>
    </submittedName>
</protein>
<dbReference type="AlphaFoldDB" id="A0AA39M5M6"/>
<organism evidence="2 3">
    <name type="scientific">Armillaria borealis</name>
    <dbReference type="NCBI Taxonomy" id="47425"/>
    <lineage>
        <taxon>Eukaryota</taxon>
        <taxon>Fungi</taxon>
        <taxon>Dikarya</taxon>
        <taxon>Basidiomycota</taxon>
        <taxon>Agaricomycotina</taxon>
        <taxon>Agaricomycetes</taxon>
        <taxon>Agaricomycetidae</taxon>
        <taxon>Agaricales</taxon>
        <taxon>Marasmiineae</taxon>
        <taxon>Physalacriaceae</taxon>
        <taxon>Armillaria</taxon>
    </lineage>
</organism>
<feature type="compositionally biased region" description="Polar residues" evidence="1">
    <location>
        <begin position="309"/>
        <end position="318"/>
    </location>
</feature>